<protein>
    <submittedName>
        <fullName evidence="3">Tetratricopeptide (TPR) repeat protein</fullName>
    </submittedName>
</protein>
<organism evidence="3 4">
    <name type="scientific">Novosphingobium sediminicola</name>
    <dbReference type="NCBI Taxonomy" id="563162"/>
    <lineage>
        <taxon>Bacteria</taxon>
        <taxon>Pseudomonadati</taxon>
        <taxon>Pseudomonadota</taxon>
        <taxon>Alphaproteobacteria</taxon>
        <taxon>Sphingomonadales</taxon>
        <taxon>Sphingomonadaceae</taxon>
        <taxon>Novosphingobium</taxon>
    </lineage>
</organism>
<evidence type="ECO:0000259" key="2">
    <source>
        <dbReference type="PROSITE" id="PS52015"/>
    </source>
</evidence>
<dbReference type="AlphaFoldDB" id="A0A7W6CET9"/>
<gene>
    <name evidence="3" type="ORF">GGR38_002185</name>
</gene>
<sequence length="668" mass="72074">MTLAAALAVQMAAPLCAQTAPDAKPDLQSLFNAATDAWVANDCVKALPIFAQLSADPRIKPGSLPYAAVAVRRGDCLIATGETAQGEVLVQQGLPQLTKAGDDFANEVVRVEQRLGNLAAARWDHDTALGHYRAALALLKGEDRSQTLMWLAQLTSFDGDNQALDAVEEGYALASAGAKPDKHAQAMWQMMKGRILLNRGRAKDGRAALELALKLTETRHDRLSVEETLLRADLAQAAMLTRDRESAYRYMAESGAGRLAKSPFTKAAQMEPPMCGPDTGLEPEDRAVVEFSIDDSGQVDSARTVYANGSYAKAAAFARAVRQWAWPREEAALIPDFFRAATRVEIVCTRAEGTGGVSPRNPLMARFAQWAQAVETNLGSWPQWLAGAEAAQKAGKADTELAARVGLALVDLRGAQDREASIERGLALARGGFPGIPAEAAHAALVLLESSRPNKSLRGMDDEQAAVDRMLKLAEDAAMAQDALAQDTALLLAAPRRPRVGQGGRGYAALLRVAQDQRLAEHHPLRQFAQLRLANEAARSGDLDKAAQWFAATGLTQEQCAMIGPRPAVTNTNSWPSHFPNEALRYGFEGWARTEFDIQADGNTAQVRTVIAYPPFVFTEAAREMFTGVRYQSSYRPERGPACSASSDFVRFIIPGNTNTVKVIKAKS</sequence>
<dbReference type="Proteomes" id="UP000548867">
    <property type="component" value="Unassembled WGS sequence"/>
</dbReference>
<dbReference type="GO" id="GO:0055085">
    <property type="term" value="P:transmembrane transport"/>
    <property type="evidence" value="ECO:0007669"/>
    <property type="project" value="InterPro"/>
</dbReference>
<proteinExistence type="predicted"/>
<feature type="chain" id="PRO_5030820767" evidence="1">
    <location>
        <begin position="20"/>
        <end position="668"/>
    </location>
</feature>
<dbReference type="Gene3D" id="1.25.40.10">
    <property type="entry name" value="Tetratricopeptide repeat domain"/>
    <property type="match status" value="1"/>
</dbReference>
<accession>A0A7W6CET9</accession>
<keyword evidence="4" id="KW-1185">Reference proteome</keyword>
<dbReference type="EMBL" id="JACIDX010000007">
    <property type="protein sequence ID" value="MBB3955233.1"/>
    <property type="molecule type" value="Genomic_DNA"/>
</dbReference>
<keyword evidence="1" id="KW-0732">Signal</keyword>
<dbReference type="SUPFAM" id="SSF74653">
    <property type="entry name" value="TolA/TonB C-terminal domain"/>
    <property type="match status" value="1"/>
</dbReference>
<dbReference type="PROSITE" id="PS52015">
    <property type="entry name" value="TONB_CTD"/>
    <property type="match status" value="1"/>
</dbReference>
<feature type="signal peptide" evidence="1">
    <location>
        <begin position="1"/>
        <end position="19"/>
    </location>
</feature>
<feature type="domain" description="TonB C-terminal" evidence="2">
    <location>
        <begin position="564"/>
        <end position="661"/>
    </location>
</feature>
<dbReference type="InterPro" id="IPR011990">
    <property type="entry name" value="TPR-like_helical_dom_sf"/>
</dbReference>
<evidence type="ECO:0000313" key="3">
    <source>
        <dbReference type="EMBL" id="MBB3955233.1"/>
    </source>
</evidence>
<dbReference type="Gene3D" id="3.30.2420.10">
    <property type="entry name" value="TonB"/>
    <property type="match status" value="1"/>
</dbReference>
<evidence type="ECO:0000313" key="4">
    <source>
        <dbReference type="Proteomes" id="UP000548867"/>
    </source>
</evidence>
<comment type="caution">
    <text evidence="3">The sequence shown here is derived from an EMBL/GenBank/DDBJ whole genome shotgun (WGS) entry which is preliminary data.</text>
</comment>
<reference evidence="3 4" key="1">
    <citation type="submission" date="2020-08" db="EMBL/GenBank/DDBJ databases">
        <title>Genomic Encyclopedia of Type Strains, Phase IV (KMG-IV): sequencing the most valuable type-strain genomes for metagenomic binning, comparative biology and taxonomic classification.</title>
        <authorList>
            <person name="Goeker M."/>
        </authorList>
    </citation>
    <scope>NUCLEOTIDE SEQUENCE [LARGE SCALE GENOMIC DNA]</scope>
    <source>
        <strain evidence="3 4">DSM 27057</strain>
    </source>
</reference>
<name>A0A7W6CET9_9SPHN</name>
<dbReference type="InterPro" id="IPR037682">
    <property type="entry name" value="TonB_C"/>
</dbReference>
<evidence type="ECO:0000256" key="1">
    <source>
        <dbReference type="SAM" id="SignalP"/>
    </source>
</evidence>